<accession>A0A146K0Y9</accession>
<organism evidence="1">
    <name type="scientific">Trepomonas sp. PC1</name>
    <dbReference type="NCBI Taxonomy" id="1076344"/>
    <lineage>
        <taxon>Eukaryota</taxon>
        <taxon>Metamonada</taxon>
        <taxon>Diplomonadida</taxon>
        <taxon>Hexamitidae</taxon>
        <taxon>Hexamitinae</taxon>
        <taxon>Trepomonas</taxon>
    </lineage>
</organism>
<proteinExistence type="predicted"/>
<feature type="non-terminal residue" evidence="1">
    <location>
        <position position="1"/>
    </location>
</feature>
<name>A0A146K0Y9_9EUKA</name>
<evidence type="ECO:0000313" key="1">
    <source>
        <dbReference type="EMBL" id="JAP90582.1"/>
    </source>
</evidence>
<reference evidence="1" key="1">
    <citation type="submission" date="2015-07" db="EMBL/GenBank/DDBJ databases">
        <title>Adaptation to a free-living lifestyle via gene acquisitions in the diplomonad Trepomonas sp. PC1.</title>
        <authorList>
            <person name="Xu F."/>
            <person name="Jerlstrom-Hultqvist J."/>
            <person name="Kolisko M."/>
            <person name="Simpson A.G.B."/>
            <person name="Roger A.J."/>
            <person name="Svard S.G."/>
            <person name="Andersson J.O."/>
        </authorList>
    </citation>
    <scope>NUCLEOTIDE SEQUENCE</scope>
    <source>
        <strain evidence="1">PC1</strain>
    </source>
</reference>
<gene>
    <name evidence="1" type="ORF">TPC1_20119</name>
</gene>
<feature type="non-terminal residue" evidence="1">
    <location>
        <position position="149"/>
    </location>
</feature>
<dbReference type="InterPro" id="IPR026906">
    <property type="entry name" value="LRR_5"/>
</dbReference>
<dbReference type="Pfam" id="PF13306">
    <property type="entry name" value="LRR_5"/>
    <property type="match status" value="1"/>
</dbReference>
<dbReference type="Gene3D" id="3.80.10.10">
    <property type="entry name" value="Ribonuclease Inhibitor"/>
    <property type="match status" value="1"/>
</dbReference>
<dbReference type="AlphaFoldDB" id="A0A146K0Y9"/>
<sequence>KRLRAAYLPNVTALQAAVFESCAKLEIVQAERCSFVGENCFCDCVSLKKLVMQPTEIKDCAFQNTRIPFLEFKSVVKIEGEAFYQAAIRELVVPNCLQIAENAFYGAMCTVKVVCGCESVENMVKVEKIVSKSRQNSQLEKIAEAELDM</sequence>
<dbReference type="EMBL" id="GDID01006024">
    <property type="protein sequence ID" value="JAP90582.1"/>
    <property type="molecule type" value="Transcribed_RNA"/>
</dbReference>
<protein>
    <submittedName>
        <fullName evidence="1">Leucine rich repeats-containing protein</fullName>
    </submittedName>
</protein>
<dbReference type="InterPro" id="IPR032675">
    <property type="entry name" value="LRR_dom_sf"/>
</dbReference>